<dbReference type="EMBL" id="MFJZ01000071">
    <property type="protein sequence ID" value="OGG28804.1"/>
    <property type="molecule type" value="Genomic_DNA"/>
</dbReference>
<comment type="caution">
    <text evidence="1">The sequence shown here is derived from an EMBL/GenBank/DDBJ whole genome shotgun (WGS) entry which is preliminary data.</text>
</comment>
<evidence type="ECO:0008006" key="3">
    <source>
        <dbReference type="Google" id="ProtNLM"/>
    </source>
</evidence>
<dbReference type="Proteomes" id="UP000176409">
    <property type="component" value="Unassembled WGS sequence"/>
</dbReference>
<protein>
    <recommendedName>
        <fullName evidence="3">Bacterial toxin RNase RnlA/LsoA DBD domain-containing protein</fullName>
    </recommendedName>
</protein>
<organism evidence="1 2">
    <name type="scientific">Candidatus Gottesmanbacteria bacterium RIFCSPLOWO2_01_FULL_49_10</name>
    <dbReference type="NCBI Taxonomy" id="1798396"/>
    <lineage>
        <taxon>Bacteria</taxon>
        <taxon>Candidatus Gottesmaniibacteriota</taxon>
    </lineage>
</organism>
<name>A0A1F6AVS0_9BACT</name>
<accession>A0A1F6AVS0</accession>
<sequence>MLWQYLSPEQRALASDGDFLLKDSALHADPEPTDYSYLVFPYAKLYEGFLKDLFRDLGIIDERAYRSDHFRIGKVLSPNLVRRLGGRSAYAAIENRYGKDLATRLWHAWKEGRNLVFHYFPHNYRALTRDRAAELTTSIQETMEEAVRRTRARHIKEA</sequence>
<proteinExistence type="predicted"/>
<dbReference type="STRING" id="1798396.A2973_02050"/>
<reference evidence="1 2" key="1">
    <citation type="journal article" date="2016" name="Nat. Commun.">
        <title>Thousands of microbial genomes shed light on interconnected biogeochemical processes in an aquifer system.</title>
        <authorList>
            <person name="Anantharaman K."/>
            <person name="Brown C.T."/>
            <person name="Hug L.A."/>
            <person name="Sharon I."/>
            <person name="Castelle C.J."/>
            <person name="Probst A.J."/>
            <person name="Thomas B.C."/>
            <person name="Singh A."/>
            <person name="Wilkins M.J."/>
            <person name="Karaoz U."/>
            <person name="Brodie E.L."/>
            <person name="Williams K.H."/>
            <person name="Hubbard S.S."/>
            <person name="Banfield J.F."/>
        </authorList>
    </citation>
    <scope>NUCLEOTIDE SEQUENCE [LARGE SCALE GENOMIC DNA]</scope>
</reference>
<evidence type="ECO:0000313" key="2">
    <source>
        <dbReference type="Proteomes" id="UP000176409"/>
    </source>
</evidence>
<gene>
    <name evidence="1" type="ORF">A2973_02050</name>
</gene>
<evidence type="ECO:0000313" key="1">
    <source>
        <dbReference type="EMBL" id="OGG28804.1"/>
    </source>
</evidence>
<dbReference type="AlphaFoldDB" id="A0A1F6AVS0"/>